<sequence length="54" mass="6208">MHDEFDSVSEIVANKIEKDQLFPLSLVSCIAGTINLNLMMNMQKYRFLLSCINE</sequence>
<keyword evidence="1 2" id="KW-0812">Transmembrane</keyword>
<evidence type="ECO:0000313" key="2">
    <source>
        <dbReference type="EMBL" id="EAS01221.1"/>
    </source>
</evidence>
<reference evidence="3" key="1">
    <citation type="journal article" date="2006" name="PLoS Biol.">
        <title>Macronuclear genome sequence of the ciliate Tetrahymena thermophila, a model eukaryote.</title>
        <authorList>
            <person name="Eisen J.A."/>
            <person name="Coyne R.S."/>
            <person name="Wu M."/>
            <person name="Wu D."/>
            <person name="Thiagarajan M."/>
            <person name="Wortman J.R."/>
            <person name="Badger J.H."/>
            <person name="Ren Q."/>
            <person name="Amedeo P."/>
            <person name="Jones K.M."/>
            <person name="Tallon L.J."/>
            <person name="Delcher A.L."/>
            <person name="Salzberg S.L."/>
            <person name="Silva J.C."/>
            <person name="Haas B.J."/>
            <person name="Majoros W.H."/>
            <person name="Farzad M."/>
            <person name="Carlton J.M."/>
            <person name="Smith R.K. Jr."/>
            <person name="Garg J."/>
            <person name="Pearlman R.E."/>
            <person name="Karrer K.M."/>
            <person name="Sun L."/>
            <person name="Manning G."/>
            <person name="Elde N.C."/>
            <person name="Turkewitz A.P."/>
            <person name="Asai D.J."/>
            <person name="Wilkes D.E."/>
            <person name="Wang Y."/>
            <person name="Cai H."/>
            <person name="Collins K."/>
            <person name="Stewart B.A."/>
            <person name="Lee S.R."/>
            <person name="Wilamowska K."/>
            <person name="Weinberg Z."/>
            <person name="Ruzzo W.L."/>
            <person name="Wloga D."/>
            <person name="Gaertig J."/>
            <person name="Frankel J."/>
            <person name="Tsao C.-C."/>
            <person name="Gorovsky M.A."/>
            <person name="Keeling P.J."/>
            <person name="Waller R.F."/>
            <person name="Patron N.J."/>
            <person name="Cherry J.M."/>
            <person name="Stover N.A."/>
            <person name="Krieger C.J."/>
            <person name="del Toro C."/>
            <person name="Ryder H.F."/>
            <person name="Williamson S.C."/>
            <person name="Barbeau R.A."/>
            <person name="Hamilton E.P."/>
            <person name="Orias E."/>
        </authorList>
    </citation>
    <scope>NUCLEOTIDE SEQUENCE [LARGE SCALE GENOMIC DNA]</scope>
    <source>
        <strain evidence="3">SB210</strain>
    </source>
</reference>
<protein>
    <submittedName>
        <fullName evidence="2">Transmembrane protein, putative</fullName>
    </submittedName>
</protein>
<proteinExistence type="predicted"/>
<dbReference type="GeneID" id="7823791"/>
<evidence type="ECO:0000313" key="3">
    <source>
        <dbReference type="Proteomes" id="UP000009168"/>
    </source>
</evidence>
<gene>
    <name evidence="2" type="ORF">TTHERM_00318840</name>
</gene>
<keyword evidence="1" id="KW-0472">Membrane</keyword>
<keyword evidence="1" id="KW-1133">Transmembrane helix</keyword>
<accession>I7ML59</accession>
<keyword evidence="3" id="KW-1185">Reference proteome</keyword>
<dbReference type="InParanoid" id="I7ML59"/>
<name>I7ML59_TETTS</name>
<evidence type="ECO:0000256" key="1">
    <source>
        <dbReference type="SAM" id="Phobius"/>
    </source>
</evidence>
<organism evidence="2 3">
    <name type="scientific">Tetrahymena thermophila (strain SB210)</name>
    <dbReference type="NCBI Taxonomy" id="312017"/>
    <lineage>
        <taxon>Eukaryota</taxon>
        <taxon>Sar</taxon>
        <taxon>Alveolata</taxon>
        <taxon>Ciliophora</taxon>
        <taxon>Intramacronucleata</taxon>
        <taxon>Oligohymenophorea</taxon>
        <taxon>Hymenostomatida</taxon>
        <taxon>Tetrahymenina</taxon>
        <taxon>Tetrahymenidae</taxon>
        <taxon>Tetrahymena</taxon>
    </lineage>
</organism>
<feature type="transmembrane region" description="Helical" evidence="1">
    <location>
        <begin position="20"/>
        <end position="38"/>
    </location>
</feature>
<dbReference type="KEGG" id="tet:TTHERM_00318840"/>
<dbReference type="AlphaFoldDB" id="I7ML59"/>
<dbReference type="HOGENOM" id="CLU_3054562_0_0_1"/>
<dbReference type="EMBL" id="GG662605">
    <property type="protein sequence ID" value="EAS01221.1"/>
    <property type="molecule type" value="Genomic_DNA"/>
</dbReference>
<dbReference type="Proteomes" id="UP000009168">
    <property type="component" value="Unassembled WGS sequence"/>
</dbReference>
<dbReference type="RefSeq" id="XP_001021466.1">
    <property type="nucleotide sequence ID" value="XM_001021466.1"/>
</dbReference>